<name>A0ABS4WNX3_9MICO</name>
<gene>
    <name evidence="4" type="ORF">JOF42_001143</name>
</gene>
<feature type="domain" description="YdbS-like PH" evidence="3">
    <location>
        <begin position="340"/>
        <end position="425"/>
    </location>
</feature>
<keyword evidence="2" id="KW-0472">Membrane</keyword>
<feature type="transmembrane region" description="Helical" evidence="2">
    <location>
        <begin position="278"/>
        <end position="297"/>
    </location>
</feature>
<keyword evidence="2" id="KW-0812">Transmembrane</keyword>
<feature type="domain" description="YdbS-like PH" evidence="3">
    <location>
        <begin position="114"/>
        <end position="190"/>
    </location>
</feature>
<evidence type="ECO:0000256" key="1">
    <source>
        <dbReference type="SAM" id="MobiDB-lite"/>
    </source>
</evidence>
<feature type="region of interest" description="Disordered" evidence="1">
    <location>
        <begin position="565"/>
        <end position="696"/>
    </location>
</feature>
<dbReference type="RefSeq" id="WP_210096978.1">
    <property type="nucleotide sequence ID" value="NZ_BAAAIO010000001.1"/>
</dbReference>
<feature type="transmembrane region" description="Helical" evidence="2">
    <location>
        <begin position="309"/>
        <end position="332"/>
    </location>
</feature>
<feature type="compositionally biased region" description="Gly residues" evidence="1">
    <location>
        <begin position="577"/>
        <end position="589"/>
    </location>
</feature>
<organism evidence="4 5">
    <name type="scientific">Microbacterium phyllosphaerae</name>
    <dbReference type="NCBI Taxonomy" id="124798"/>
    <lineage>
        <taxon>Bacteria</taxon>
        <taxon>Bacillati</taxon>
        <taxon>Actinomycetota</taxon>
        <taxon>Actinomycetes</taxon>
        <taxon>Micrococcales</taxon>
        <taxon>Microbacteriaceae</taxon>
        <taxon>Microbacterium</taxon>
    </lineage>
</organism>
<sequence length="696" mass="72852">MSEQQLPAPPTAGGPAEGDRTTLADGEWHRMHPLTPLFKGGLALIIVAGIAIANLRDRLIAWFVDLFTPEEAHYDDYTGGDPVDWVLANNLVLVVLLGVLALAVVLVAIFWFVWRFQQFRITGDHVEVRKGIVFRSHRRAPLDRVQGVNLTRPFPARIIGLAKLEVVGAGTDSNVELEYLATPRAESVRADILRLASGARAARQTAADAASGVHVPTAPGAALGAPGAPASTRAQLVGSVNAGVNGLIGGVDLADVEPESVVKIPAGRLIGSQVISSVLWLAFFGVIFGVAVGGVAIGSMVDGDPIEGFLGLGITLGIGIPMIIAVVGITWAQISKSLRYSIAPTPDGVRITYGLLTTVTETLPPGRIFAVEVTQSLLWRPFGWWTIKINRMSGKSAAQQSSSSAQQFNVVLPVGKRADVERVLALILPDAPVADIPLVWEHGILGPVEGDPYRTMARRAWWRRPLSWKRHGYALTDFGLLLRRGTVWRKLAIFPLARLQGVSLSQGPIDRAQRVSGAQVHSVQGLITGYLSGLERDDALFLLDGVSSAAVAAAARDHTHRWGEYVTDAEGEQVPGGYPGAGSEVGVGELGAPPVASPIQPPMPPAPYGAPPAPPAPPVTPPVPPVSSSVPPVPPAQPPAPPVVPPAAPPAPPVVPPAAPPAPPVPPVQLPAVPSAPPAAPPAPSVPPAPPAPNRE</sequence>
<dbReference type="EMBL" id="JAGIOA010000001">
    <property type="protein sequence ID" value="MBP2377648.1"/>
    <property type="molecule type" value="Genomic_DNA"/>
</dbReference>
<reference evidence="4 5" key="1">
    <citation type="submission" date="2021-03" db="EMBL/GenBank/DDBJ databases">
        <title>Sequencing the genomes of 1000 actinobacteria strains.</title>
        <authorList>
            <person name="Klenk H.-P."/>
        </authorList>
    </citation>
    <scope>NUCLEOTIDE SEQUENCE [LARGE SCALE GENOMIC DNA]</scope>
    <source>
        <strain evidence="4 5">DSM 13468</strain>
    </source>
</reference>
<evidence type="ECO:0000259" key="3">
    <source>
        <dbReference type="Pfam" id="PF03703"/>
    </source>
</evidence>
<evidence type="ECO:0000256" key="2">
    <source>
        <dbReference type="SAM" id="Phobius"/>
    </source>
</evidence>
<keyword evidence="5" id="KW-1185">Reference proteome</keyword>
<dbReference type="InterPro" id="IPR005182">
    <property type="entry name" value="YdbS-like_PH"/>
</dbReference>
<dbReference type="Pfam" id="PF03703">
    <property type="entry name" value="bPH_2"/>
    <property type="match status" value="3"/>
</dbReference>
<dbReference type="Proteomes" id="UP000703720">
    <property type="component" value="Unassembled WGS sequence"/>
</dbReference>
<comment type="caution">
    <text evidence="4">The sequence shown here is derived from an EMBL/GenBank/DDBJ whole genome shotgun (WGS) entry which is preliminary data.</text>
</comment>
<feature type="transmembrane region" description="Helical" evidence="2">
    <location>
        <begin position="37"/>
        <end position="55"/>
    </location>
</feature>
<dbReference type="PANTHER" id="PTHR34473">
    <property type="entry name" value="UPF0699 TRANSMEMBRANE PROTEIN YDBS"/>
    <property type="match status" value="1"/>
</dbReference>
<dbReference type="PANTHER" id="PTHR34473:SF2">
    <property type="entry name" value="UPF0699 TRANSMEMBRANE PROTEIN YDBT"/>
    <property type="match status" value="1"/>
</dbReference>
<feature type="domain" description="YdbS-like PH" evidence="3">
    <location>
        <begin position="468"/>
        <end position="517"/>
    </location>
</feature>
<feature type="region of interest" description="Disordered" evidence="1">
    <location>
        <begin position="1"/>
        <end position="20"/>
    </location>
</feature>
<evidence type="ECO:0000313" key="5">
    <source>
        <dbReference type="Proteomes" id="UP000703720"/>
    </source>
</evidence>
<accession>A0ABS4WNX3</accession>
<protein>
    <submittedName>
        <fullName evidence="4">Membrane protein</fullName>
    </submittedName>
</protein>
<keyword evidence="2" id="KW-1133">Transmembrane helix</keyword>
<feature type="compositionally biased region" description="Pro residues" evidence="1">
    <location>
        <begin position="595"/>
        <end position="696"/>
    </location>
</feature>
<proteinExistence type="predicted"/>
<evidence type="ECO:0000313" key="4">
    <source>
        <dbReference type="EMBL" id="MBP2377648.1"/>
    </source>
</evidence>
<feature type="transmembrane region" description="Helical" evidence="2">
    <location>
        <begin position="91"/>
        <end position="114"/>
    </location>
</feature>